<protein>
    <submittedName>
        <fullName evidence="1">Uncharacterized protein</fullName>
    </submittedName>
</protein>
<proteinExistence type="predicted"/>
<accession>U9UNF4</accession>
<sequence>MNLLVWTQAMEDGISGDHVDPLSNLSLKENEELLAINDIGGLLELLDELTSLKALLNKSVHGMYKILSRNLGEHCSLKSPSYCSKKDFIDPVVVLQHSMSSLARNERRASIGP</sequence>
<dbReference type="HOGENOM" id="CLU_2134852_0_0_1"/>
<name>U9UNF4_RHIID</name>
<evidence type="ECO:0000313" key="1">
    <source>
        <dbReference type="EMBL" id="ESA20053.1"/>
    </source>
</evidence>
<dbReference type="AlphaFoldDB" id="U9UNF4"/>
<dbReference type="EMBL" id="KI277701">
    <property type="protein sequence ID" value="ESA20053.1"/>
    <property type="molecule type" value="Genomic_DNA"/>
</dbReference>
<organism evidence="1">
    <name type="scientific">Rhizophagus irregularis (strain DAOM 181602 / DAOM 197198 / MUCL 43194)</name>
    <name type="common">Arbuscular mycorrhizal fungus</name>
    <name type="synonym">Glomus intraradices</name>
    <dbReference type="NCBI Taxonomy" id="747089"/>
    <lineage>
        <taxon>Eukaryota</taxon>
        <taxon>Fungi</taxon>
        <taxon>Fungi incertae sedis</taxon>
        <taxon>Mucoromycota</taxon>
        <taxon>Glomeromycotina</taxon>
        <taxon>Glomeromycetes</taxon>
        <taxon>Glomerales</taxon>
        <taxon>Glomeraceae</taxon>
        <taxon>Rhizophagus</taxon>
    </lineage>
</organism>
<gene>
    <name evidence="1" type="ORF">GLOINDRAFT_18943</name>
</gene>
<reference evidence="1" key="1">
    <citation type="submission" date="2013-07" db="EMBL/GenBank/DDBJ databases">
        <title>The genome of an arbuscular mycorrhizal fungus provides insights into the evolution of the oldest plant symbiosis.</title>
        <authorList>
            <consortium name="DOE Joint Genome Institute"/>
            <person name="Tisserant E."/>
            <person name="Malbreil M."/>
            <person name="Kuo A."/>
            <person name="Kohler A."/>
            <person name="Symeonidi A."/>
            <person name="Balestrini R."/>
            <person name="Charron P."/>
            <person name="Duensing N."/>
            <person name="Frei-dit-Frey N."/>
            <person name="Gianinazzi-Pearson V."/>
            <person name="Gilbert B."/>
            <person name="Handa Y."/>
            <person name="Hijri M."/>
            <person name="Kaul R."/>
            <person name="Kawaguchi M."/>
            <person name="Krajinski F."/>
            <person name="Lammers P."/>
            <person name="Lapierre D."/>
            <person name="Masclaux F.G."/>
            <person name="Murat C."/>
            <person name="Morin E."/>
            <person name="Ndikumana S."/>
            <person name="Pagni M."/>
            <person name="Petitpierre D."/>
            <person name="Requena N."/>
            <person name="Rosikiewicz P."/>
            <person name="Riley R."/>
            <person name="Saito K."/>
            <person name="San Clemente H."/>
            <person name="Shapiro H."/>
            <person name="van Tuinen D."/>
            <person name="Becard G."/>
            <person name="Bonfante P."/>
            <person name="Paszkowski U."/>
            <person name="Shachar-Hill Y."/>
            <person name="Young J.P."/>
            <person name="Sanders I.R."/>
            <person name="Henrissat B."/>
            <person name="Rensing S.A."/>
            <person name="Grigoriev I.V."/>
            <person name="Corradi N."/>
            <person name="Roux C."/>
            <person name="Martin F."/>
        </authorList>
    </citation>
    <scope>NUCLEOTIDE SEQUENCE</scope>
    <source>
        <strain evidence="1">DAOM 197198</strain>
    </source>
</reference>